<evidence type="ECO:0000256" key="1">
    <source>
        <dbReference type="SAM" id="MobiDB-lite"/>
    </source>
</evidence>
<organism evidence="2 3">
    <name type="scientific">Emericellopsis atlantica</name>
    <dbReference type="NCBI Taxonomy" id="2614577"/>
    <lineage>
        <taxon>Eukaryota</taxon>
        <taxon>Fungi</taxon>
        <taxon>Dikarya</taxon>
        <taxon>Ascomycota</taxon>
        <taxon>Pezizomycotina</taxon>
        <taxon>Sordariomycetes</taxon>
        <taxon>Hypocreomycetidae</taxon>
        <taxon>Hypocreales</taxon>
        <taxon>Bionectriaceae</taxon>
        <taxon>Emericellopsis</taxon>
    </lineage>
</organism>
<dbReference type="RefSeq" id="XP_046113503.1">
    <property type="nucleotide sequence ID" value="XM_046260020.1"/>
</dbReference>
<evidence type="ECO:0000313" key="3">
    <source>
        <dbReference type="Proteomes" id="UP000887229"/>
    </source>
</evidence>
<dbReference type="GeneID" id="70290923"/>
<feature type="compositionally biased region" description="Polar residues" evidence="1">
    <location>
        <begin position="99"/>
        <end position="117"/>
    </location>
</feature>
<proteinExistence type="predicted"/>
<dbReference type="OrthoDB" id="5096914at2759"/>
<gene>
    <name evidence="2" type="ORF">F5Z01DRAFT_474191</name>
</gene>
<name>A0A9P7ZCI7_9HYPO</name>
<dbReference type="EMBL" id="MU251300">
    <property type="protein sequence ID" value="KAG9249579.1"/>
    <property type="molecule type" value="Genomic_DNA"/>
</dbReference>
<evidence type="ECO:0000313" key="2">
    <source>
        <dbReference type="EMBL" id="KAG9249579.1"/>
    </source>
</evidence>
<feature type="compositionally biased region" description="Basic and acidic residues" evidence="1">
    <location>
        <begin position="26"/>
        <end position="38"/>
    </location>
</feature>
<protein>
    <submittedName>
        <fullName evidence="2">Uncharacterized protein</fullName>
    </submittedName>
</protein>
<feature type="region of interest" description="Disordered" evidence="1">
    <location>
        <begin position="77"/>
        <end position="117"/>
    </location>
</feature>
<comment type="caution">
    <text evidence="2">The sequence shown here is derived from an EMBL/GenBank/DDBJ whole genome shotgun (WGS) entry which is preliminary data.</text>
</comment>
<dbReference type="AlphaFoldDB" id="A0A9P7ZCI7"/>
<sequence>MKFTNGTPCFKASGTHKRHSKTVHTMHADPPKKRDRTRENFSRAMFRMMKRCDAISKRYPNADIYLLIRQNQRHYQYNSTTPNSNFPTPPAELDMTYPPTVTRTPASFSEGKSCSGR</sequence>
<dbReference type="Proteomes" id="UP000887229">
    <property type="component" value="Unassembled WGS sequence"/>
</dbReference>
<feature type="region of interest" description="Disordered" evidence="1">
    <location>
        <begin position="1"/>
        <end position="38"/>
    </location>
</feature>
<reference evidence="2" key="1">
    <citation type="journal article" date="2021" name="IMA Fungus">
        <title>Genomic characterization of three marine fungi, including Emericellopsis atlantica sp. nov. with signatures of a generalist lifestyle and marine biomass degradation.</title>
        <authorList>
            <person name="Hagestad O.C."/>
            <person name="Hou L."/>
            <person name="Andersen J.H."/>
            <person name="Hansen E.H."/>
            <person name="Altermark B."/>
            <person name="Li C."/>
            <person name="Kuhnert E."/>
            <person name="Cox R.J."/>
            <person name="Crous P.W."/>
            <person name="Spatafora J.W."/>
            <person name="Lail K."/>
            <person name="Amirebrahimi M."/>
            <person name="Lipzen A."/>
            <person name="Pangilinan J."/>
            <person name="Andreopoulos W."/>
            <person name="Hayes R.D."/>
            <person name="Ng V."/>
            <person name="Grigoriev I.V."/>
            <person name="Jackson S.A."/>
            <person name="Sutton T.D.S."/>
            <person name="Dobson A.D.W."/>
            <person name="Rama T."/>
        </authorList>
    </citation>
    <scope>NUCLEOTIDE SEQUENCE</scope>
    <source>
        <strain evidence="2">TS7</strain>
    </source>
</reference>
<feature type="compositionally biased region" description="Basic residues" evidence="1">
    <location>
        <begin position="14"/>
        <end position="24"/>
    </location>
</feature>
<accession>A0A9P7ZCI7</accession>
<keyword evidence="3" id="KW-1185">Reference proteome</keyword>